<gene>
    <name evidence="2" type="ORF">AMORRO_LOCUS11022</name>
</gene>
<comment type="caution">
    <text evidence="2">The sequence shown here is derived from an EMBL/GenBank/DDBJ whole genome shotgun (WGS) entry which is preliminary data.</text>
</comment>
<name>A0A9N9HC18_9GLOM</name>
<dbReference type="Proteomes" id="UP000789342">
    <property type="component" value="Unassembled WGS sequence"/>
</dbReference>
<dbReference type="InterPro" id="IPR036047">
    <property type="entry name" value="F-box-like_dom_sf"/>
</dbReference>
<evidence type="ECO:0000259" key="1">
    <source>
        <dbReference type="PROSITE" id="PS50181"/>
    </source>
</evidence>
<proteinExistence type="predicted"/>
<protein>
    <submittedName>
        <fullName evidence="2">17859_t:CDS:1</fullName>
    </submittedName>
</protein>
<dbReference type="CDD" id="cd09917">
    <property type="entry name" value="F-box_SF"/>
    <property type="match status" value="1"/>
</dbReference>
<keyword evidence="3" id="KW-1185">Reference proteome</keyword>
<dbReference type="OrthoDB" id="2399195at2759"/>
<evidence type="ECO:0000313" key="2">
    <source>
        <dbReference type="EMBL" id="CAG8675788.1"/>
    </source>
</evidence>
<reference evidence="2" key="1">
    <citation type="submission" date="2021-06" db="EMBL/GenBank/DDBJ databases">
        <authorList>
            <person name="Kallberg Y."/>
            <person name="Tangrot J."/>
            <person name="Rosling A."/>
        </authorList>
    </citation>
    <scope>NUCLEOTIDE SEQUENCE</scope>
    <source>
        <strain evidence="2">CL551</strain>
    </source>
</reference>
<dbReference type="EMBL" id="CAJVPV010013207">
    <property type="protein sequence ID" value="CAG8675788.1"/>
    <property type="molecule type" value="Genomic_DNA"/>
</dbReference>
<evidence type="ECO:0000313" key="3">
    <source>
        <dbReference type="Proteomes" id="UP000789342"/>
    </source>
</evidence>
<dbReference type="AlphaFoldDB" id="A0A9N9HC18"/>
<organism evidence="2 3">
    <name type="scientific">Acaulospora morrowiae</name>
    <dbReference type="NCBI Taxonomy" id="94023"/>
    <lineage>
        <taxon>Eukaryota</taxon>
        <taxon>Fungi</taxon>
        <taxon>Fungi incertae sedis</taxon>
        <taxon>Mucoromycota</taxon>
        <taxon>Glomeromycotina</taxon>
        <taxon>Glomeromycetes</taxon>
        <taxon>Diversisporales</taxon>
        <taxon>Acaulosporaceae</taxon>
        <taxon>Acaulospora</taxon>
    </lineage>
</organism>
<dbReference type="InterPro" id="IPR001810">
    <property type="entry name" value="F-box_dom"/>
</dbReference>
<dbReference type="PROSITE" id="PS50181">
    <property type="entry name" value="FBOX"/>
    <property type="match status" value="1"/>
</dbReference>
<accession>A0A9N9HC18</accession>
<dbReference type="SUPFAM" id="SSF81383">
    <property type="entry name" value="F-box domain"/>
    <property type="match status" value="1"/>
</dbReference>
<dbReference type="Pfam" id="PF00646">
    <property type="entry name" value="F-box"/>
    <property type="match status" value="1"/>
</dbReference>
<feature type="domain" description="F-box" evidence="1">
    <location>
        <begin position="12"/>
        <end position="60"/>
    </location>
</feature>
<sequence length="278" mass="32301">MSYHKDKSVSSNISLLTFPNEILRMIFEEFDFQSLISLSNVCNLFQEIAKIYLAKTFKKNNISLLLGFEQEHKRHFNVDFEFYGINKKNGNFIFKPKTETLLKFSNSPISYNPSLWRIILNVDGEYQPDIRSSSLKAGPFRGKLLQEPCRLSVKNSNSMCQKTKEVYRVGNGSCHLRVPYWFSYSVTESTQRMRTSERWITPQSFECSSSFFYPNESAAHRVMRSIFRHNSNKKPSTKIIPIKGKEPLAQLSEPREVLIIQNEPPKKKSTRWVCGARS</sequence>